<evidence type="ECO:0000256" key="1">
    <source>
        <dbReference type="SAM" id="MobiDB-lite"/>
    </source>
</evidence>
<feature type="region of interest" description="Disordered" evidence="1">
    <location>
        <begin position="276"/>
        <end position="453"/>
    </location>
</feature>
<feature type="compositionally biased region" description="Polar residues" evidence="1">
    <location>
        <begin position="290"/>
        <end position="301"/>
    </location>
</feature>
<dbReference type="EMBL" id="JABSTU010000009">
    <property type="protein sequence ID" value="KAH8022457.1"/>
    <property type="molecule type" value="Genomic_DNA"/>
</dbReference>
<feature type="compositionally biased region" description="Basic and acidic residues" evidence="1">
    <location>
        <begin position="311"/>
        <end position="330"/>
    </location>
</feature>
<comment type="caution">
    <text evidence="2">The sequence shown here is derived from an EMBL/GenBank/DDBJ whole genome shotgun (WGS) entry which is preliminary data.</text>
</comment>
<organism evidence="2 3">
    <name type="scientific">Rhipicephalus microplus</name>
    <name type="common">Cattle tick</name>
    <name type="synonym">Boophilus microplus</name>
    <dbReference type="NCBI Taxonomy" id="6941"/>
    <lineage>
        <taxon>Eukaryota</taxon>
        <taxon>Metazoa</taxon>
        <taxon>Ecdysozoa</taxon>
        <taxon>Arthropoda</taxon>
        <taxon>Chelicerata</taxon>
        <taxon>Arachnida</taxon>
        <taxon>Acari</taxon>
        <taxon>Parasitiformes</taxon>
        <taxon>Ixodida</taxon>
        <taxon>Ixodoidea</taxon>
        <taxon>Ixodidae</taxon>
        <taxon>Rhipicephalinae</taxon>
        <taxon>Rhipicephalus</taxon>
        <taxon>Boophilus</taxon>
    </lineage>
</organism>
<keyword evidence="3" id="KW-1185">Reference proteome</keyword>
<accession>A0A9J6DKR7</accession>
<evidence type="ECO:0000313" key="3">
    <source>
        <dbReference type="Proteomes" id="UP000821866"/>
    </source>
</evidence>
<protein>
    <submittedName>
        <fullName evidence="2">Uncharacterized protein</fullName>
    </submittedName>
</protein>
<feature type="compositionally biased region" description="Polar residues" evidence="1">
    <location>
        <begin position="175"/>
        <end position="187"/>
    </location>
</feature>
<feature type="compositionally biased region" description="Basic residues" evidence="1">
    <location>
        <begin position="360"/>
        <end position="370"/>
    </location>
</feature>
<proteinExistence type="predicted"/>
<name>A0A9J6DKR7_RHIMP</name>
<feature type="region of interest" description="Disordered" evidence="1">
    <location>
        <begin position="138"/>
        <end position="201"/>
    </location>
</feature>
<dbReference type="AlphaFoldDB" id="A0A9J6DKR7"/>
<feature type="compositionally biased region" description="Polar residues" evidence="1">
    <location>
        <begin position="157"/>
        <end position="168"/>
    </location>
</feature>
<reference evidence="2" key="1">
    <citation type="journal article" date="2020" name="Cell">
        <title>Large-Scale Comparative Analyses of Tick Genomes Elucidate Their Genetic Diversity and Vector Capacities.</title>
        <authorList>
            <consortium name="Tick Genome and Microbiome Consortium (TIGMIC)"/>
            <person name="Jia N."/>
            <person name="Wang J."/>
            <person name="Shi W."/>
            <person name="Du L."/>
            <person name="Sun Y."/>
            <person name="Zhan W."/>
            <person name="Jiang J.F."/>
            <person name="Wang Q."/>
            <person name="Zhang B."/>
            <person name="Ji P."/>
            <person name="Bell-Sakyi L."/>
            <person name="Cui X.M."/>
            <person name="Yuan T.T."/>
            <person name="Jiang B.G."/>
            <person name="Yang W.F."/>
            <person name="Lam T.T."/>
            <person name="Chang Q.C."/>
            <person name="Ding S.J."/>
            <person name="Wang X.J."/>
            <person name="Zhu J.G."/>
            <person name="Ruan X.D."/>
            <person name="Zhao L."/>
            <person name="Wei J.T."/>
            <person name="Ye R.Z."/>
            <person name="Que T.C."/>
            <person name="Du C.H."/>
            <person name="Zhou Y.H."/>
            <person name="Cheng J.X."/>
            <person name="Dai P.F."/>
            <person name="Guo W.B."/>
            <person name="Han X.H."/>
            <person name="Huang E.J."/>
            <person name="Li L.F."/>
            <person name="Wei W."/>
            <person name="Gao Y.C."/>
            <person name="Liu J.Z."/>
            <person name="Shao H.Z."/>
            <person name="Wang X."/>
            <person name="Wang C.C."/>
            <person name="Yang T.C."/>
            <person name="Huo Q.B."/>
            <person name="Li W."/>
            <person name="Chen H.Y."/>
            <person name="Chen S.E."/>
            <person name="Zhou L.G."/>
            <person name="Ni X.B."/>
            <person name="Tian J.H."/>
            <person name="Sheng Y."/>
            <person name="Liu T."/>
            <person name="Pan Y.S."/>
            <person name="Xia L.Y."/>
            <person name="Li J."/>
            <person name="Zhao F."/>
            <person name="Cao W.C."/>
        </authorList>
    </citation>
    <scope>NUCLEOTIDE SEQUENCE</scope>
    <source>
        <strain evidence="2">Rmic-2018</strain>
    </source>
</reference>
<sequence length="516" mass="55585">MNTPVRRTRIAMVVTCCCLGWNCLCLILRSQPWSRETFGVAEKSDLVSVNVIIDFVYATNAASDILLIWVIYYVPLYARRDSVNESTEVNITPRALINPEVAILMYCFVGYLSLLSEATTDSVFDSPVDIISSSTASLSSVPRTPSVRTRGECGTPSKMSPQPSTSHASIPKISDAQTTTHFDTTMPSKPRRKTKRGVAAAPTLSSLSEGVVLTVVPSPVFKRPSYICSVSPPNIRHSRQDDDTPSTGMPGSFDAIQAATIASIFGHAPWRLGGGRLPTRAVPTPDSAGNHLQTDAANTKSVEPPPAPIGELRRNASRDRPRTHSEKDVATKPTAIEAPLPSPAGEAAMAAKPSRESAAKKHKQRRKGKRFAFGSQSRRGHRRKLKATATSSTPTISPIRNKCSDKDIAPPGELPVAVDDPRHRVGDDDDLDSSSPTPESATSVYESSELGSMAGSCRRATSPLVTFVFRTPPSTVITTPEDATKSSAVTEHVRGCFNVVLPVVEKREQAVQTDIC</sequence>
<reference evidence="2" key="2">
    <citation type="submission" date="2021-09" db="EMBL/GenBank/DDBJ databases">
        <authorList>
            <person name="Jia N."/>
            <person name="Wang J."/>
            <person name="Shi W."/>
            <person name="Du L."/>
            <person name="Sun Y."/>
            <person name="Zhan W."/>
            <person name="Jiang J."/>
            <person name="Wang Q."/>
            <person name="Zhang B."/>
            <person name="Ji P."/>
            <person name="Sakyi L.B."/>
            <person name="Cui X."/>
            <person name="Yuan T."/>
            <person name="Jiang B."/>
            <person name="Yang W."/>
            <person name="Lam T.T.-Y."/>
            <person name="Chang Q."/>
            <person name="Ding S."/>
            <person name="Wang X."/>
            <person name="Zhu J."/>
            <person name="Ruan X."/>
            <person name="Zhao L."/>
            <person name="Wei J."/>
            <person name="Que T."/>
            <person name="Du C."/>
            <person name="Cheng J."/>
            <person name="Dai P."/>
            <person name="Han X."/>
            <person name="Huang E."/>
            <person name="Gao Y."/>
            <person name="Liu J."/>
            <person name="Shao H."/>
            <person name="Ye R."/>
            <person name="Li L."/>
            <person name="Wei W."/>
            <person name="Wang X."/>
            <person name="Wang C."/>
            <person name="Huo Q."/>
            <person name="Li W."/>
            <person name="Guo W."/>
            <person name="Chen H."/>
            <person name="Chen S."/>
            <person name="Zhou L."/>
            <person name="Zhou L."/>
            <person name="Ni X."/>
            <person name="Tian J."/>
            <person name="Zhou Y."/>
            <person name="Sheng Y."/>
            <person name="Liu T."/>
            <person name="Pan Y."/>
            <person name="Xia L."/>
            <person name="Li J."/>
            <person name="Zhao F."/>
            <person name="Cao W."/>
        </authorList>
    </citation>
    <scope>NUCLEOTIDE SEQUENCE</scope>
    <source>
        <strain evidence="2">Rmic-2018</strain>
        <tissue evidence="2">Larvae</tissue>
    </source>
</reference>
<evidence type="ECO:0000313" key="2">
    <source>
        <dbReference type="EMBL" id="KAH8022457.1"/>
    </source>
</evidence>
<feature type="region of interest" description="Disordered" evidence="1">
    <location>
        <begin position="226"/>
        <end position="252"/>
    </location>
</feature>
<dbReference type="Proteomes" id="UP000821866">
    <property type="component" value="Chromosome 7"/>
</dbReference>
<gene>
    <name evidence="2" type="ORF">HPB51_024556</name>
</gene>
<feature type="compositionally biased region" description="Low complexity" evidence="1">
    <location>
        <begin position="387"/>
        <end position="399"/>
    </location>
</feature>
<feature type="compositionally biased region" description="Polar residues" evidence="1">
    <location>
        <begin position="436"/>
        <end position="450"/>
    </location>
</feature>